<protein>
    <submittedName>
        <fullName evidence="1">Uncharacterized protein</fullName>
    </submittedName>
</protein>
<reference evidence="1 2" key="1">
    <citation type="submission" date="2017-03" db="EMBL/GenBank/DDBJ databases">
        <authorList>
            <person name="Regsiter A."/>
            <person name="William W."/>
        </authorList>
    </citation>
    <scope>NUCLEOTIDE SEQUENCE [LARGE SCALE GENOMIC DNA]</scope>
    <source>
        <strain evidence="1">PRJEB5721</strain>
    </source>
</reference>
<accession>A0ABY1MW18</accession>
<organism evidence="1 2">
    <name type="scientific">Acidithiobacillus ferrivorans</name>
    <dbReference type="NCBI Taxonomy" id="160808"/>
    <lineage>
        <taxon>Bacteria</taxon>
        <taxon>Pseudomonadati</taxon>
        <taxon>Pseudomonadota</taxon>
        <taxon>Acidithiobacillia</taxon>
        <taxon>Acidithiobacillales</taxon>
        <taxon>Acidithiobacillaceae</taxon>
        <taxon>Acidithiobacillus</taxon>
    </lineage>
</organism>
<gene>
    <name evidence="1" type="ORF">AFERRI_50738</name>
</gene>
<sequence>MNDGDAGGCNEHIEGIGGCDRGDSFGGVRNGYAGEWAVSAHYTASGADGGGKRKAGALGWNTDSGTAEGSGDLLYGNGAATTSGWTALSGSEKVR</sequence>
<proteinExistence type="predicted"/>
<name>A0ABY1MW18_9PROT</name>
<evidence type="ECO:0000313" key="1">
    <source>
        <dbReference type="EMBL" id="SMH67536.1"/>
    </source>
</evidence>
<evidence type="ECO:0000313" key="2">
    <source>
        <dbReference type="Proteomes" id="UP000193925"/>
    </source>
</evidence>
<keyword evidence="2" id="KW-1185">Reference proteome</keyword>
<dbReference type="Proteomes" id="UP000193925">
    <property type="component" value="Chromosome AFERRI"/>
</dbReference>
<dbReference type="EMBL" id="LT841305">
    <property type="protein sequence ID" value="SMH67536.1"/>
    <property type="molecule type" value="Genomic_DNA"/>
</dbReference>